<gene>
    <name evidence="3" type="ORF">NUM_41940</name>
</gene>
<evidence type="ECO:0000313" key="4">
    <source>
        <dbReference type="Proteomes" id="UP000614996"/>
    </source>
</evidence>
<name>A0A8J4AG37_9ACTN</name>
<keyword evidence="2" id="KW-0472">Membrane</keyword>
<keyword evidence="2" id="KW-0812">Transmembrane</keyword>
<proteinExistence type="predicted"/>
<evidence type="ECO:0000256" key="2">
    <source>
        <dbReference type="SAM" id="Phobius"/>
    </source>
</evidence>
<comment type="caution">
    <text evidence="3">The sequence shown here is derived from an EMBL/GenBank/DDBJ whole genome shotgun (WGS) entry which is preliminary data.</text>
</comment>
<feature type="region of interest" description="Disordered" evidence="1">
    <location>
        <begin position="1"/>
        <end position="41"/>
    </location>
</feature>
<dbReference type="EMBL" id="BOPO01000079">
    <property type="protein sequence ID" value="GIL28940.1"/>
    <property type="molecule type" value="Genomic_DNA"/>
</dbReference>
<organism evidence="3 4">
    <name type="scientific">Actinocatenispora comari</name>
    <dbReference type="NCBI Taxonomy" id="2807577"/>
    <lineage>
        <taxon>Bacteria</taxon>
        <taxon>Bacillati</taxon>
        <taxon>Actinomycetota</taxon>
        <taxon>Actinomycetes</taxon>
        <taxon>Micromonosporales</taxon>
        <taxon>Micromonosporaceae</taxon>
        <taxon>Actinocatenispora</taxon>
    </lineage>
</organism>
<accession>A0A8J4AG37</accession>
<dbReference type="AlphaFoldDB" id="A0A8J4AG37"/>
<protein>
    <submittedName>
        <fullName evidence="3">Uncharacterized protein</fullName>
    </submittedName>
</protein>
<evidence type="ECO:0000313" key="3">
    <source>
        <dbReference type="EMBL" id="GIL28940.1"/>
    </source>
</evidence>
<sequence length="182" mass="19084">MHTDDRTGPEASASTRSGKRGSGQRPARDSSFRASRSTIHGPVVTGDNNKVIIKTIKRHKAAFTVAMILAVAGVGTGGWKLYDAVTGPAGYSLVGTWSASDGSGTKVMDANGRCTGFYYNNGAPLDIGGPMYCSVSGHGDSYLLTVTQQPNESSYRVEFTSADHAVVSGSGGQRLYELDRAS</sequence>
<reference evidence="4" key="1">
    <citation type="journal article" date="2021" name="Int. J. Syst. Evol. Microbiol.">
        <title>Actinocatenispora comari sp. nov., an endophytic actinomycete isolated from aerial parts of Comarum salesowianum.</title>
        <authorList>
            <person name="Oyunbileg N."/>
            <person name="Iizaka Y."/>
            <person name="Hamada M."/>
            <person name="Davaapurev B.O."/>
            <person name="Fukumoto A."/>
            <person name="Tsetseg B."/>
            <person name="Kato F."/>
            <person name="Tamura T."/>
            <person name="Batkhuu J."/>
            <person name="Anzai Y."/>
        </authorList>
    </citation>
    <scope>NUCLEOTIDE SEQUENCE [LARGE SCALE GENOMIC DNA]</scope>
    <source>
        <strain evidence="4">NUM-2625</strain>
    </source>
</reference>
<keyword evidence="2" id="KW-1133">Transmembrane helix</keyword>
<dbReference type="Proteomes" id="UP000614996">
    <property type="component" value="Unassembled WGS sequence"/>
</dbReference>
<evidence type="ECO:0000256" key="1">
    <source>
        <dbReference type="SAM" id="MobiDB-lite"/>
    </source>
</evidence>
<feature type="transmembrane region" description="Helical" evidence="2">
    <location>
        <begin position="61"/>
        <end position="82"/>
    </location>
</feature>
<keyword evidence="4" id="KW-1185">Reference proteome</keyword>
<dbReference type="RefSeq" id="WP_207126651.1">
    <property type="nucleotide sequence ID" value="NZ_BOPO01000079.1"/>
</dbReference>